<dbReference type="Gene3D" id="1.10.510.10">
    <property type="entry name" value="Transferase(Phosphotransferase) domain 1"/>
    <property type="match status" value="1"/>
</dbReference>
<dbReference type="SMART" id="SM00220">
    <property type="entry name" value="S_TKc"/>
    <property type="match status" value="1"/>
</dbReference>
<reference evidence="9 10" key="1">
    <citation type="submission" date="2017-02" db="EMBL/GenBank/DDBJ databases">
        <authorList>
            <person name="Peterson S.W."/>
        </authorList>
    </citation>
    <scope>NUCLEOTIDE SEQUENCE [LARGE SCALE GENOMIC DNA]</scope>
    <source>
        <strain evidence="9 10">CIP104813</strain>
    </source>
</reference>
<keyword evidence="3" id="KW-0547">Nucleotide-binding</keyword>
<protein>
    <recommendedName>
        <fullName evidence="1">non-specific serine/threonine protein kinase</fullName>
        <ecNumber evidence="1">2.7.11.1</ecNumber>
    </recommendedName>
</protein>
<evidence type="ECO:0000259" key="8">
    <source>
        <dbReference type="PROSITE" id="PS50011"/>
    </source>
</evidence>
<dbReference type="Pfam" id="PF00069">
    <property type="entry name" value="Pkinase"/>
    <property type="match status" value="1"/>
</dbReference>
<evidence type="ECO:0000256" key="1">
    <source>
        <dbReference type="ARBA" id="ARBA00012513"/>
    </source>
</evidence>
<dbReference type="PANTHER" id="PTHR43671">
    <property type="entry name" value="SERINE/THREONINE-PROTEIN KINASE NEK"/>
    <property type="match status" value="1"/>
</dbReference>
<keyword evidence="2" id="KW-0808">Transferase</keyword>
<keyword evidence="5" id="KW-0067">ATP-binding</keyword>
<keyword evidence="7" id="KW-0812">Transmembrane</keyword>
<dbReference type="GO" id="GO:0005524">
    <property type="term" value="F:ATP binding"/>
    <property type="evidence" value="ECO:0007669"/>
    <property type="project" value="UniProtKB-KW"/>
</dbReference>
<keyword evidence="7" id="KW-0472">Membrane</keyword>
<keyword evidence="7" id="KW-1133">Transmembrane helix</keyword>
<evidence type="ECO:0000313" key="9">
    <source>
        <dbReference type="EMBL" id="SLM95039.1"/>
    </source>
</evidence>
<evidence type="ECO:0000256" key="4">
    <source>
        <dbReference type="ARBA" id="ARBA00022777"/>
    </source>
</evidence>
<dbReference type="InterPro" id="IPR050660">
    <property type="entry name" value="NEK_Ser/Thr_kinase"/>
</dbReference>
<dbReference type="GO" id="GO:0004674">
    <property type="term" value="F:protein serine/threonine kinase activity"/>
    <property type="evidence" value="ECO:0007669"/>
    <property type="project" value="UniProtKB-KW"/>
</dbReference>
<name>A0A1X6X7B7_9MICO</name>
<dbReference type="SUPFAM" id="SSF56112">
    <property type="entry name" value="Protein kinase-like (PK-like)"/>
    <property type="match status" value="1"/>
</dbReference>
<feature type="domain" description="Protein kinase" evidence="8">
    <location>
        <begin position="9"/>
        <end position="257"/>
    </location>
</feature>
<dbReference type="AlphaFoldDB" id="A0A1X6X7B7"/>
<feature type="transmembrane region" description="Helical" evidence="7">
    <location>
        <begin position="387"/>
        <end position="407"/>
    </location>
</feature>
<dbReference type="Proteomes" id="UP000195981">
    <property type="component" value="Unassembled WGS sequence"/>
</dbReference>
<dbReference type="EC" id="2.7.11.1" evidence="1"/>
<dbReference type="RefSeq" id="WP_159458081.1">
    <property type="nucleotide sequence ID" value="NZ_FWFG01000107.1"/>
</dbReference>
<dbReference type="CDD" id="cd14014">
    <property type="entry name" value="STKc_PknB_like"/>
    <property type="match status" value="1"/>
</dbReference>
<dbReference type="InterPro" id="IPR011009">
    <property type="entry name" value="Kinase-like_dom_sf"/>
</dbReference>
<evidence type="ECO:0000256" key="6">
    <source>
        <dbReference type="SAM" id="MobiDB-lite"/>
    </source>
</evidence>
<dbReference type="PANTHER" id="PTHR43671:SF13">
    <property type="entry name" value="SERINE_THREONINE-PROTEIN KINASE NEK2"/>
    <property type="match status" value="1"/>
</dbReference>
<keyword evidence="4 9" id="KW-0418">Kinase</keyword>
<evidence type="ECO:0000256" key="2">
    <source>
        <dbReference type="ARBA" id="ARBA00022679"/>
    </source>
</evidence>
<feature type="region of interest" description="Disordered" evidence="6">
    <location>
        <begin position="312"/>
        <end position="385"/>
    </location>
</feature>
<evidence type="ECO:0000256" key="5">
    <source>
        <dbReference type="ARBA" id="ARBA00022840"/>
    </source>
</evidence>
<feature type="compositionally biased region" description="Low complexity" evidence="6">
    <location>
        <begin position="314"/>
        <end position="343"/>
    </location>
</feature>
<dbReference type="PROSITE" id="PS50011">
    <property type="entry name" value="PROTEIN_KINASE_DOM"/>
    <property type="match status" value="1"/>
</dbReference>
<accession>A0A1X6X7B7</accession>
<gene>
    <name evidence="9" type="ORF">FM110_12095</name>
</gene>
<dbReference type="OrthoDB" id="9762169at2"/>
<dbReference type="InterPro" id="IPR000719">
    <property type="entry name" value="Prot_kinase_dom"/>
</dbReference>
<evidence type="ECO:0000256" key="3">
    <source>
        <dbReference type="ARBA" id="ARBA00022741"/>
    </source>
</evidence>
<proteinExistence type="predicted"/>
<evidence type="ECO:0000256" key="7">
    <source>
        <dbReference type="SAM" id="Phobius"/>
    </source>
</evidence>
<organism evidence="9 10">
    <name type="scientific">Brachybacterium nesterenkovii</name>
    <dbReference type="NCBI Taxonomy" id="47847"/>
    <lineage>
        <taxon>Bacteria</taxon>
        <taxon>Bacillati</taxon>
        <taxon>Actinomycetota</taxon>
        <taxon>Actinomycetes</taxon>
        <taxon>Micrococcales</taxon>
        <taxon>Dermabacteraceae</taxon>
        <taxon>Brachybacterium</taxon>
    </lineage>
</organism>
<dbReference type="EMBL" id="FWFG01000107">
    <property type="protein sequence ID" value="SLM95039.1"/>
    <property type="molecule type" value="Genomic_DNA"/>
</dbReference>
<keyword evidence="9" id="KW-0723">Serine/threonine-protein kinase</keyword>
<evidence type="ECO:0000313" key="10">
    <source>
        <dbReference type="Proteomes" id="UP000195981"/>
    </source>
</evidence>
<keyword evidence="10" id="KW-1185">Reference proteome</keyword>
<sequence length="459" mass="47430">MGDVIAGRFELIDVISSGASGTVWRAADLRHSRVVAAKVMRQRASVDLMRFARENSVRIDHPHLVAPYAFVVEDEYVVIGMPLLHGGTLAHLTHEHGALSDELAALLLVQLCSGLAAVHERGWIHRDVKPANLLLSASGDALPRLGLADFGIAVHRDDHRLTATGFVNGTPGYVAPEIERGGAISPAQDMWGAGVVALQSVAPQVAVGPAGAHAAEVQTALGGIRPELAHAITALLAADPAQRPSAQAIVDGLSPFAASAAMRTRDGNPLHLADRLPPLPEASRWRDTDELAPGAPELAGTDVLGRARTLPERPAAAAPSPALPSPAAASAASSAPGFASPAPASAPPPAQQAAPLHPSPSPWPDDDPTVSTAARSNPRPRRRGRGLGILGALALVAAAVLTALAVIGPLGGGDRPVDEGLRAGTTCTFAEENRTARAEDGTPVRCTVQDDGGYRWERG</sequence>